<organism evidence="2">
    <name type="scientific">gut metagenome</name>
    <dbReference type="NCBI Taxonomy" id="749906"/>
    <lineage>
        <taxon>unclassified sequences</taxon>
        <taxon>metagenomes</taxon>
        <taxon>organismal metagenomes</taxon>
    </lineage>
</organism>
<reference evidence="2" key="1">
    <citation type="journal article" date="2012" name="PLoS ONE">
        <title>Gene sets for utilization of primary and secondary nutrition supplies in the distal gut of endangered iberian lynx.</title>
        <authorList>
            <person name="Alcaide M."/>
            <person name="Messina E."/>
            <person name="Richter M."/>
            <person name="Bargiela R."/>
            <person name="Peplies J."/>
            <person name="Huws S.A."/>
            <person name="Newbold C.J."/>
            <person name="Golyshin P.N."/>
            <person name="Simon M.A."/>
            <person name="Lopez G."/>
            <person name="Yakimov M.M."/>
            <person name="Ferrer M."/>
        </authorList>
    </citation>
    <scope>NUCLEOTIDE SEQUENCE</scope>
</reference>
<dbReference type="EMBL" id="AMCI01000684">
    <property type="protein sequence ID" value="EJX08187.1"/>
    <property type="molecule type" value="Genomic_DNA"/>
</dbReference>
<proteinExistence type="predicted"/>
<accession>J9GK89</accession>
<sequence>MAATQTLDVSIEGPGGHSNGNYGNVNALHAAARSIMAIE</sequence>
<name>J9GK89_9ZZZZ</name>
<evidence type="ECO:0000256" key="1">
    <source>
        <dbReference type="SAM" id="MobiDB-lite"/>
    </source>
</evidence>
<dbReference type="AlphaFoldDB" id="J9GK89"/>
<evidence type="ECO:0000313" key="2">
    <source>
        <dbReference type="EMBL" id="EJX08187.1"/>
    </source>
</evidence>
<feature type="non-terminal residue" evidence="2">
    <location>
        <position position="39"/>
    </location>
</feature>
<protein>
    <submittedName>
        <fullName evidence="2">Uncharacterized protein</fullName>
    </submittedName>
</protein>
<comment type="caution">
    <text evidence="2">The sequence shown here is derived from an EMBL/GenBank/DDBJ whole genome shotgun (WGS) entry which is preliminary data.</text>
</comment>
<feature type="region of interest" description="Disordered" evidence="1">
    <location>
        <begin position="1"/>
        <end position="23"/>
    </location>
</feature>
<gene>
    <name evidence="2" type="ORF">EVA_03701</name>
</gene>